<dbReference type="Proteomes" id="UP001162131">
    <property type="component" value="Unassembled WGS sequence"/>
</dbReference>
<dbReference type="EMBL" id="CAJZBQ010000007">
    <property type="protein sequence ID" value="CAG9312574.1"/>
    <property type="molecule type" value="Genomic_DNA"/>
</dbReference>
<proteinExistence type="predicted"/>
<reference evidence="2" key="1">
    <citation type="submission" date="2021-09" db="EMBL/GenBank/DDBJ databases">
        <authorList>
            <consortium name="AG Swart"/>
            <person name="Singh M."/>
            <person name="Singh A."/>
            <person name="Seah K."/>
            <person name="Emmerich C."/>
        </authorList>
    </citation>
    <scope>NUCLEOTIDE SEQUENCE</scope>
    <source>
        <strain evidence="2">ATCC30299</strain>
    </source>
</reference>
<dbReference type="AlphaFoldDB" id="A0AAU9IC36"/>
<evidence type="ECO:0000313" key="2">
    <source>
        <dbReference type="EMBL" id="CAG9312574.1"/>
    </source>
</evidence>
<accession>A0AAU9IC36</accession>
<keyword evidence="1" id="KW-0472">Membrane</keyword>
<keyword evidence="3" id="KW-1185">Reference proteome</keyword>
<comment type="caution">
    <text evidence="2">The sequence shown here is derived from an EMBL/GenBank/DDBJ whole genome shotgun (WGS) entry which is preliminary data.</text>
</comment>
<feature type="transmembrane region" description="Helical" evidence="1">
    <location>
        <begin position="70"/>
        <end position="92"/>
    </location>
</feature>
<gene>
    <name evidence="2" type="ORF">BSTOLATCC_MIC6965</name>
</gene>
<protein>
    <submittedName>
        <fullName evidence="2">Uncharacterized protein</fullName>
    </submittedName>
</protein>
<evidence type="ECO:0000313" key="3">
    <source>
        <dbReference type="Proteomes" id="UP001162131"/>
    </source>
</evidence>
<keyword evidence="1" id="KW-0812">Transmembrane</keyword>
<keyword evidence="1" id="KW-1133">Transmembrane helix</keyword>
<organism evidence="2 3">
    <name type="scientific">Blepharisma stoltei</name>
    <dbReference type="NCBI Taxonomy" id="1481888"/>
    <lineage>
        <taxon>Eukaryota</taxon>
        <taxon>Sar</taxon>
        <taxon>Alveolata</taxon>
        <taxon>Ciliophora</taxon>
        <taxon>Postciliodesmatophora</taxon>
        <taxon>Heterotrichea</taxon>
        <taxon>Heterotrichida</taxon>
        <taxon>Blepharismidae</taxon>
        <taxon>Blepharisma</taxon>
    </lineage>
</organism>
<sequence>MARKCQRRRELSWCLISCRDAWVHSEFTNVGSVCWWLVSEVRAGATLANGVLWILYGASEDEDEYSLMEFVILVIDAEIFCFVVFLLMLWLLTMLLL</sequence>
<name>A0AAU9IC36_9CILI</name>
<evidence type="ECO:0000256" key="1">
    <source>
        <dbReference type="SAM" id="Phobius"/>
    </source>
</evidence>